<dbReference type="AlphaFoldDB" id="A0A450TN12"/>
<dbReference type="CDD" id="cd09872">
    <property type="entry name" value="PIN_Sll0205-like"/>
    <property type="match status" value="1"/>
</dbReference>
<dbReference type="EMBL" id="CAADEX010000235">
    <property type="protein sequence ID" value="VFJ69120.1"/>
    <property type="molecule type" value="Genomic_DNA"/>
</dbReference>
<proteinExistence type="predicted"/>
<name>A0A450TN12_9GAMM</name>
<organism evidence="2">
    <name type="scientific">Candidatus Kentrum sp. DK</name>
    <dbReference type="NCBI Taxonomy" id="2126562"/>
    <lineage>
        <taxon>Bacteria</taxon>
        <taxon>Pseudomonadati</taxon>
        <taxon>Pseudomonadota</taxon>
        <taxon>Gammaproteobacteria</taxon>
        <taxon>Candidatus Kentrum</taxon>
    </lineage>
</organism>
<reference evidence="2" key="1">
    <citation type="submission" date="2019-02" db="EMBL/GenBank/DDBJ databases">
        <authorList>
            <person name="Gruber-Vodicka R. H."/>
            <person name="Seah K. B. B."/>
        </authorList>
    </citation>
    <scope>NUCLEOTIDE SEQUENCE</scope>
    <source>
        <strain evidence="2">BECK_DK47</strain>
    </source>
</reference>
<dbReference type="InterPro" id="IPR052919">
    <property type="entry name" value="TA_system_RNase"/>
</dbReference>
<dbReference type="SUPFAM" id="SSF88723">
    <property type="entry name" value="PIN domain-like"/>
    <property type="match status" value="1"/>
</dbReference>
<protein>
    <submittedName>
        <fullName evidence="2">PIN domain nuclease, a component of toxin-antitoxin system (PIN domain)</fullName>
    </submittedName>
</protein>
<dbReference type="InterPro" id="IPR041705">
    <property type="entry name" value="PIN_Sll0205"/>
</dbReference>
<dbReference type="InterPro" id="IPR029060">
    <property type="entry name" value="PIN-like_dom_sf"/>
</dbReference>
<feature type="domain" description="PIN" evidence="1">
    <location>
        <begin position="4"/>
        <end position="121"/>
    </location>
</feature>
<accession>A0A450TN12</accession>
<dbReference type="PANTHER" id="PTHR36173:SF2">
    <property type="entry name" value="RIBONUCLEASE VAPC16"/>
    <property type="match status" value="1"/>
</dbReference>
<dbReference type="PANTHER" id="PTHR36173">
    <property type="entry name" value="RIBONUCLEASE VAPC16-RELATED"/>
    <property type="match status" value="1"/>
</dbReference>
<dbReference type="Pfam" id="PF01850">
    <property type="entry name" value="PIN"/>
    <property type="match status" value="1"/>
</dbReference>
<sequence>MKLLPDTHLLLWAAGAPGKLSRQALDLIEDEENTLLFSPASIWEVVIKSSLGRADFQVDATLLREGLIDNGYIELPITSTHALMVGLLTGIHRDPFDRIMIAQTISEGILMLTSDSLLSRYSSLIRVV</sequence>
<evidence type="ECO:0000259" key="1">
    <source>
        <dbReference type="Pfam" id="PF01850"/>
    </source>
</evidence>
<gene>
    <name evidence="2" type="ORF">BECKDK2373B_GA0170837_12351</name>
</gene>
<dbReference type="InterPro" id="IPR002716">
    <property type="entry name" value="PIN_dom"/>
</dbReference>
<evidence type="ECO:0000313" key="2">
    <source>
        <dbReference type="EMBL" id="VFJ69120.1"/>
    </source>
</evidence>